<comment type="caution">
    <text evidence="1">The sequence shown here is derived from an EMBL/GenBank/DDBJ whole genome shotgun (WGS) entry which is preliminary data.</text>
</comment>
<sequence length="104" mass="12239">MQTWTSGPVSFPRVLYGHKAKTDNDVEVDLDYLYSYDRLSPLYLVEFCRKDRFLSFCVILLLDLTSEDKQSFIDINFNCDLETHLLLIHFLELLPLNCNISERT</sequence>
<evidence type="ECO:0000313" key="1">
    <source>
        <dbReference type="EMBL" id="GBL98212.1"/>
    </source>
</evidence>
<dbReference type="AlphaFoldDB" id="A0A4Y2C1E2"/>
<dbReference type="Proteomes" id="UP000499080">
    <property type="component" value="Unassembled WGS sequence"/>
</dbReference>
<organism evidence="1 2">
    <name type="scientific">Araneus ventricosus</name>
    <name type="common">Orbweaver spider</name>
    <name type="synonym">Epeira ventricosa</name>
    <dbReference type="NCBI Taxonomy" id="182803"/>
    <lineage>
        <taxon>Eukaryota</taxon>
        <taxon>Metazoa</taxon>
        <taxon>Ecdysozoa</taxon>
        <taxon>Arthropoda</taxon>
        <taxon>Chelicerata</taxon>
        <taxon>Arachnida</taxon>
        <taxon>Araneae</taxon>
        <taxon>Araneomorphae</taxon>
        <taxon>Entelegynae</taxon>
        <taxon>Araneoidea</taxon>
        <taxon>Araneidae</taxon>
        <taxon>Araneus</taxon>
    </lineage>
</organism>
<gene>
    <name evidence="1" type="ORF">AVEN_268295_1</name>
</gene>
<dbReference type="EMBL" id="BGPR01000137">
    <property type="protein sequence ID" value="GBL98212.1"/>
    <property type="molecule type" value="Genomic_DNA"/>
</dbReference>
<accession>A0A4Y2C1E2</accession>
<evidence type="ECO:0000313" key="2">
    <source>
        <dbReference type="Proteomes" id="UP000499080"/>
    </source>
</evidence>
<name>A0A4Y2C1E2_ARAVE</name>
<protein>
    <submittedName>
        <fullName evidence="1">Uncharacterized protein</fullName>
    </submittedName>
</protein>
<reference evidence="1 2" key="1">
    <citation type="journal article" date="2019" name="Sci. Rep.">
        <title>Orb-weaving spider Araneus ventricosus genome elucidates the spidroin gene catalogue.</title>
        <authorList>
            <person name="Kono N."/>
            <person name="Nakamura H."/>
            <person name="Ohtoshi R."/>
            <person name="Moran D.A.P."/>
            <person name="Shinohara A."/>
            <person name="Yoshida Y."/>
            <person name="Fujiwara M."/>
            <person name="Mori M."/>
            <person name="Tomita M."/>
            <person name="Arakawa K."/>
        </authorList>
    </citation>
    <scope>NUCLEOTIDE SEQUENCE [LARGE SCALE GENOMIC DNA]</scope>
</reference>
<keyword evidence="2" id="KW-1185">Reference proteome</keyword>
<proteinExistence type="predicted"/>